<keyword evidence="2" id="KW-0472">Membrane</keyword>
<gene>
    <name evidence="4" type="ORF">OG863_38280</name>
</gene>
<sequence length="307" mass="31990">MNNDHLQTDLHDEALTGSGRRANGSATHRRSGLSGAGSRSGGRHGRNGGLHRGGGHPRRKVTLLAVASVIVVGATGAVLIRPDSGADQALAAEGRSAPVTTDAATSASPTPKASKPPKSRKPSASPSKAKRHGKQHTSSRPHAKTPDRTTNTVKSTTPRAPRRESGAGAPAGTRAATGTAAAFAQKVVELVNAQRAQHGCGPLTVDPHIQAAAQAHSDDMAARNYYEHNTPEGVDPGTRMTKAGFQWGSWAENIFKSPKDPSTAVKGWMDSPGHRDNILNCSYKSTGVGVNLSANGPWWTQDFGTHA</sequence>
<dbReference type="RefSeq" id="WP_326622918.1">
    <property type="nucleotide sequence ID" value="NZ_CP109106.1"/>
</dbReference>
<dbReference type="InterPro" id="IPR035940">
    <property type="entry name" value="CAP_sf"/>
</dbReference>
<keyword evidence="2" id="KW-0812">Transmembrane</keyword>
<dbReference type="PANTHER" id="PTHR31157">
    <property type="entry name" value="SCP DOMAIN-CONTAINING PROTEIN"/>
    <property type="match status" value="1"/>
</dbReference>
<evidence type="ECO:0000313" key="4">
    <source>
        <dbReference type="EMBL" id="WSB73327.1"/>
    </source>
</evidence>
<evidence type="ECO:0000256" key="1">
    <source>
        <dbReference type="SAM" id="MobiDB-lite"/>
    </source>
</evidence>
<feature type="region of interest" description="Disordered" evidence="1">
    <location>
        <begin position="1"/>
        <end position="57"/>
    </location>
</feature>
<dbReference type="CDD" id="cd05379">
    <property type="entry name" value="CAP_bacterial"/>
    <property type="match status" value="1"/>
</dbReference>
<dbReference type="PANTHER" id="PTHR31157:SF1">
    <property type="entry name" value="SCP DOMAIN-CONTAINING PROTEIN"/>
    <property type="match status" value="1"/>
</dbReference>
<feature type="domain" description="SCP" evidence="3">
    <location>
        <begin position="188"/>
        <end position="303"/>
    </location>
</feature>
<accession>A0ABZ1FSC8</accession>
<organism evidence="4 5">
    <name type="scientific">Streptomyces decoyicus</name>
    <dbReference type="NCBI Taxonomy" id="249567"/>
    <lineage>
        <taxon>Bacteria</taxon>
        <taxon>Bacillati</taxon>
        <taxon>Actinomycetota</taxon>
        <taxon>Actinomycetes</taxon>
        <taxon>Kitasatosporales</taxon>
        <taxon>Streptomycetaceae</taxon>
        <taxon>Streptomyces</taxon>
    </lineage>
</organism>
<protein>
    <submittedName>
        <fullName evidence="4">CAP domain-containing protein</fullName>
    </submittedName>
</protein>
<reference evidence="4 5" key="1">
    <citation type="submission" date="2022-10" db="EMBL/GenBank/DDBJ databases">
        <title>The complete genomes of actinobacterial strains from the NBC collection.</title>
        <authorList>
            <person name="Joergensen T.S."/>
            <person name="Alvarez Arevalo M."/>
            <person name="Sterndorff E.B."/>
            <person name="Faurdal D."/>
            <person name="Vuksanovic O."/>
            <person name="Mourched A.-S."/>
            <person name="Charusanti P."/>
            <person name="Shaw S."/>
            <person name="Blin K."/>
            <person name="Weber T."/>
        </authorList>
    </citation>
    <scope>NUCLEOTIDE SEQUENCE [LARGE SCALE GENOMIC DNA]</scope>
    <source>
        <strain evidence="4 5">NBC 01774</strain>
    </source>
</reference>
<evidence type="ECO:0000256" key="2">
    <source>
        <dbReference type="SAM" id="Phobius"/>
    </source>
</evidence>
<feature type="compositionally biased region" description="Low complexity" evidence="1">
    <location>
        <begin position="166"/>
        <end position="177"/>
    </location>
</feature>
<proteinExistence type="predicted"/>
<feature type="compositionally biased region" description="Polar residues" evidence="1">
    <location>
        <begin position="148"/>
        <end position="158"/>
    </location>
</feature>
<dbReference type="InterPro" id="IPR014044">
    <property type="entry name" value="CAP_dom"/>
</dbReference>
<evidence type="ECO:0000313" key="5">
    <source>
        <dbReference type="Proteomes" id="UP001344251"/>
    </source>
</evidence>
<dbReference type="Proteomes" id="UP001344251">
    <property type="component" value="Chromosome"/>
</dbReference>
<dbReference type="Pfam" id="PF00188">
    <property type="entry name" value="CAP"/>
    <property type="match status" value="1"/>
</dbReference>
<feature type="compositionally biased region" description="Basic and acidic residues" evidence="1">
    <location>
        <begin position="1"/>
        <end position="14"/>
    </location>
</feature>
<name>A0ABZ1FSC8_9ACTN</name>
<keyword evidence="5" id="KW-1185">Reference proteome</keyword>
<evidence type="ECO:0000259" key="3">
    <source>
        <dbReference type="Pfam" id="PF00188"/>
    </source>
</evidence>
<keyword evidence="2" id="KW-1133">Transmembrane helix</keyword>
<feature type="transmembrane region" description="Helical" evidence="2">
    <location>
        <begin position="61"/>
        <end position="80"/>
    </location>
</feature>
<feature type="compositionally biased region" description="Low complexity" evidence="1">
    <location>
        <begin position="103"/>
        <end position="113"/>
    </location>
</feature>
<feature type="region of interest" description="Disordered" evidence="1">
    <location>
        <begin position="90"/>
        <end position="177"/>
    </location>
</feature>
<feature type="compositionally biased region" description="Basic residues" evidence="1">
    <location>
        <begin position="128"/>
        <end position="143"/>
    </location>
</feature>
<dbReference type="SUPFAM" id="SSF55797">
    <property type="entry name" value="PR-1-like"/>
    <property type="match status" value="1"/>
</dbReference>
<dbReference type="Gene3D" id="3.40.33.10">
    <property type="entry name" value="CAP"/>
    <property type="match status" value="1"/>
</dbReference>
<dbReference type="EMBL" id="CP109106">
    <property type="protein sequence ID" value="WSB73327.1"/>
    <property type="molecule type" value="Genomic_DNA"/>
</dbReference>